<evidence type="ECO:0000313" key="3">
    <source>
        <dbReference type="Proteomes" id="UP000004619"/>
    </source>
</evidence>
<gene>
    <name evidence="2" type="ORF">FAEPRAA2165_01314</name>
</gene>
<dbReference type="eggNOG" id="ENOG503172B">
    <property type="taxonomic scope" value="Bacteria"/>
</dbReference>
<dbReference type="InterPro" id="IPR037063">
    <property type="entry name" value="PHb_sf"/>
</dbReference>
<sequence length="140" mass="15948">MGLTKHPDKPKGECVMEFRDKPMQNLIRIKEKEICKNVQELLLDGEQIVGAYKTVRDQAVFTTHRIFMVDMQGMTGTRQEIFVLPYRKILHYGIKTAGFGDPLQTSELTVCFADEHEAKFGFIGQDELLAVARAISRCIL</sequence>
<dbReference type="PATRIC" id="fig|411483.3.peg.897"/>
<dbReference type="Proteomes" id="UP000004619">
    <property type="component" value="Unassembled WGS sequence"/>
</dbReference>
<dbReference type="Gene3D" id="2.30.29.50">
    <property type="entry name" value="Bacterial Pleckstrin homology domain"/>
    <property type="match status" value="1"/>
</dbReference>
<name>C7H4U8_FAED2</name>
<dbReference type="Pfam" id="PF08000">
    <property type="entry name" value="bPH_1"/>
    <property type="match status" value="1"/>
</dbReference>
<dbReference type="InterPro" id="IPR012544">
    <property type="entry name" value="PHb"/>
</dbReference>
<dbReference type="SUPFAM" id="SSF50729">
    <property type="entry name" value="PH domain-like"/>
    <property type="match status" value="1"/>
</dbReference>
<keyword evidence="3" id="KW-1185">Reference proteome</keyword>
<comment type="caution">
    <text evidence="2">The sequence shown here is derived from an EMBL/GenBank/DDBJ whole genome shotgun (WGS) entry which is preliminary data.</text>
</comment>
<reference evidence="2" key="1">
    <citation type="submission" date="2009-08" db="EMBL/GenBank/DDBJ databases">
        <authorList>
            <person name="Weinstock G."/>
            <person name="Sodergren E."/>
            <person name="Clifton S."/>
            <person name="Fulton L."/>
            <person name="Fulton B."/>
            <person name="Courtney L."/>
            <person name="Fronick C."/>
            <person name="Harrison M."/>
            <person name="Strong C."/>
            <person name="Farmer C."/>
            <person name="Delahaunty K."/>
            <person name="Markovic C."/>
            <person name="Hall O."/>
            <person name="Minx P."/>
            <person name="Tomlinson C."/>
            <person name="Mitreva M."/>
            <person name="Nelson J."/>
            <person name="Hou S."/>
            <person name="Wollam A."/>
            <person name="Pepin K.H."/>
            <person name="Johnson M."/>
            <person name="Bhonagiri V."/>
            <person name="Nash W.E."/>
            <person name="Warren W."/>
            <person name="Chinwalla A."/>
            <person name="Mardis E.R."/>
            <person name="Wilson R.K."/>
        </authorList>
    </citation>
    <scope>NUCLEOTIDE SEQUENCE [LARGE SCALE GENOMIC DNA]</scope>
    <source>
        <strain evidence="2">A2-165</strain>
    </source>
</reference>
<evidence type="ECO:0000259" key="1">
    <source>
        <dbReference type="Pfam" id="PF08000"/>
    </source>
</evidence>
<dbReference type="AlphaFoldDB" id="C7H4U8"/>
<evidence type="ECO:0000313" key="2">
    <source>
        <dbReference type="EMBL" id="EEU97066.1"/>
    </source>
</evidence>
<organism evidence="2 3">
    <name type="scientific">Faecalibacterium duncaniae (strain DSM 17677 / JCM 31915 / A2-165)</name>
    <name type="common">Faecalibacterium prausnitzii</name>
    <dbReference type="NCBI Taxonomy" id="411483"/>
    <lineage>
        <taxon>Bacteria</taxon>
        <taxon>Bacillati</taxon>
        <taxon>Bacillota</taxon>
        <taxon>Clostridia</taxon>
        <taxon>Eubacteriales</taxon>
        <taxon>Oscillospiraceae</taxon>
        <taxon>Faecalibacterium</taxon>
    </lineage>
</organism>
<dbReference type="EMBL" id="ACOP02000035">
    <property type="protein sequence ID" value="EEU97066.1"/>
    <property type="molecule type" value="Genomic_DNA"/>
</dbReference>
<feature type="domain" description="Bacterial Pleckstrin homology" evidence="1">
    <location>
        <begin position="18"/>
        <end position="138"/>
    </location>
</feature>
<accession>C7H4U8</accession>
<proteinExistence type="predicted"/>
<protein>
    <recommendedName>
        <fullName evidence="1">Bacterial Pleckstrin homology domain-containing protein</fullName>
    </recommendedName>
</protein>
<dbReference type="HOGENOM" id="CLU_137895_0_0_9"/>